<feature type="region of interest" description="Disordered" evidence="1">
    <location>
        <begin position="18"/>
        <end position="61"/>
    </location>
</feature>
<name>A0A182VJI1_ANOME</name>
<feature type="region of interest" description="Disordered" evidence="1">
    <location>
        <begin position="110"/>
        <end position="200"/>
    </location>
</feature>
<dbReference type="VEuPathDB" id="VectorBase:AMEM016033"/>
<dbReference type="VEuPathDB" id="VectorBase:AMEM21_012555"/>
<proteinExistence type="predicted"/>
<evidence type="ECO:0000256" key="1">
    <source>
        <dbReference type="SAM" id="MobiDB-lite"/>
    </source>
</evidence>
<sequence length="265" mass="27815">MVSKAKVPCAVIVSSFPSASGIPQQTSAGGGGGTGQAPGSHIPPRYQPPPHPPGGILKNGYTNGGHLKAAYQNGGLAYNGSGKGYFGEHLKKPSNPSRLLAPRQHIRFSNLPPLVNGGPAAPASQPVQSQQAAITVHQQQQQQQQIQTLHHLPPAPHARLSSESSSEDQTTSSTRSLQAHLAHAKAPQPAPASNGPSAGHIHQTTAIVHQSSQPASGGGGRISALEQNRHFQLPTVSPADWTCRLRDTYVAFQAKPVDGPDRRRR</sequence>
<accession>A0A182VJI1</accession>
<feature type="compositionally biased region" description="Low complexity" evidence="1">
    <location>
        <begin position="161"/>
        <end position="176"/>
    </location>
</feature>
<organism evidence="2 3">
    <name type="scientific">Anopheles merus</name>
    <name type="common">Mosquito</name>
    <dbReference type="NCBI Taxonomy" id="30066"/>
    <lineage>
        <taxon>Eukaryota</taxon>
        <taxon>Metazoa</taxon>
        <taxon>Ecdysozoa</taxon>
        <taxon>Arthropoda</taxon>
        <taxon>Hexapoda</taxon>
        <taxon>Insecta</taxon>
        <taxon>Pterygota</taxon>
        <taxon>Neoptera</taxon>
        <taxon>Endopterygota</taxon>
        <taxon>Diptera</taxon>
        <taxon>Nematocera</taxon>
        <taxon>Culicoidea</taxon>
        <taxon>Culicidae</taxon>
        <taxon>Anophelinae</taxon>
        <taxon>Anopheles</taxon>
    </lineage>
</organism>
<dbReference type="EnsemblMetazoa" id="AMEM016033-RA">
    <property type="protein sequence ID" value="AMEM016033-PA"/>
    <property type="gene ID" value="AMEM016033"/>
</dbReference>
<reference evidence="2" key="1">
    <citation type="submission" date="2020-05" db="UniProtKB">
        <authorList>
            <consortium name="EnsemblMetazoa"/>
        </authorList>
    </citation>
    <scope>IDENTIFICATION</scope>
    <source>
        <strain evidence="2">MAF</strain>
    </source>
</reference>
<dbReference type="Proteomes" id="UP000075903">
    <property type="component" value="Unassembled WGS sequence"/>
</dbReference>
<dbReference type="AlphaFoldDB" id="A0A182VJI1"/>
<evidence type="ECO:0000313" key="2">
    <source>
        <dbReference type="EnsemblMetazoa" id="AMEM016033-PA"/>
    </source>
</evidence>
<feature type="compositionally biased region" description="Low complexity" evidence="1">
    <location>
        <begin position="119"/>
        <end position="148"/>
    </location>
</feature>
<protein>
    <submittedName>
        <fullName evidence="2">Uncharacterized protein</fullName>
    </submittedName>
</protein>
<keyword evidence="3" id="KW-1185">Reference proteome</keyword>
<evidence type="ECO:0000313" key="3">
    <source>
        <dbReference type="Proteomes" id="UP000075903"/>
    </source>
</evidence>
<dbReference type="STRING" id="30066.A0A182VJI1"/>